<dbReference type="GO" id="GO:0016020">
    <property type="term" value="C:membrane"/>
    <property type="evidence" value="ECO:0007669"/>
    <property type="project" value="UniProtKB-SubCell"/>
</dbReference>
<evidence type="ECO:0000256" key="5">
    <source>
        <dbReference type="SAM" id="MobiDB-lite"/>
    </source>
</evidence>
<comment type="subcellular location">
    <subcellularLocation>
        <location evidence="1">Membrane</location>
        <topology evidence="1">Multi-pass membrane protein</topology>
    </subcellularLocation>
</comment>
<dbReference type="Pfam" id="PF14223">
    <property type="entry name" value="Retrotran_gag_2"/>
    <property type="match status" value="2"/>
</dbReference>
<evidence type="ECO:0000256" key="3">
    <source>
        <dbReference type="ARBA" id="ARBA00023136"/>
    </source>
</evidence>
<dbReference type="SUPFAM" id="SSF103506">
    <property type="entry name" value="Mitochondrial carrier"/>
    <property type="match status" value="1"/>
</dbReference>
<dbReference type="CDD" id="cd09272">
    <property type="entry name" value="RNase_HI_RT_Ty1"/>
    <property type="match status" value="3"/>
</dbReference>
<dbReference type="InterPro" id="IPR018108">
    <property type="entry name" value="MCP_transmembrane"/>
</dbReference>
<keyword evidence="3 4" id="KW-0472">Membrane</keyword>
<dbReference type="InterPro" id="IPR013103">
    <property type="entry name" value="RVT_2"/>
</dbReference>
<evidence type="ECO:0000313" key="8">
    <source>
        <dbReference type="Proteomes" id="UP000734854"/>
    </source>
</evidence>
<keyword evidence="2 4" id="KW-0812">Transmembrane</keyword>
<dbReference type="PANTHER" id="PTHR11439">
    <property type="entry name" value="GAG-POL-RELATED RETROTRANSPOSON"/>
    <property type="match status" value="1"/>
</dbReference>
<dbReference type="EMBL" id="JACMSC010000019">
    <property type="protein sequence ID" value="KAG6473560.1"/>
    <property type="molecule type" value="Genomic_DNA"/>
</dbReference>
<dbReference type="Pfam" id="PF07727">
    <property type="entry name" value="RVT_2"/>
    <property type="match status" value="1"/>
</dbReference>
<feature type="region of interest" description="Disordered" evidence="5">
    <location>
        <begin position="79"/>
        <end position="105"/>
    </location>
</feature>
<organism evidence="7 8">
    <name type="scientific">Zingiber officinale</name>
    <name type="common">Ginger</name>
    <name type="synonym">Amomum zingiber</name>
    <dbReference type="NCBI Taxonomy" id="94328"/>
    <lineage>
        <taxon>Eukaryota</taxon>
        <taxon>Viridiplantae</taxon>
        <taxon>Streptophyta</taxon>
        <taxon>Embryophyta</taxon>
        <taxon>Tracheophyta</taxon>
        <taxon>Spermatophyta</taxon>
        <taxon>Magnoliopsida</taxon>
        <taxon>Liliopsida</taxon>
        <taxon>Zingiberales</taxon>
        <taxon>Zingiberaceae</taxon>
        <taxon>Zingiber</taxon>
    </lineage>
</organism>
<feature type="domain" description="Reverse transcriptase Ty1/copia-type" evidence="6">
    <location>
        <begin position="879"/>
        <end position="936"/>
    </location>
</feature>
<evidence type="ECO:0000259" key="6">
    <source>
        <dbReference type="Pfam" id="PF07727"/>
    </source>
</evidence>
<comment type="caution">
    <text evidence="7">The sequence shown here is derived from an EMBL/GenBank/DDBJ whole genome shotgun (WGS) entry which is preliminary data.</text>
</comment>
<protein>
    <recommendedName>
        <fullName evidence="6">Reverse transcriptase Ty1/copia-type domain-containing protein</fullName>
    </recommendedName>
</protein>
<dbReference type="Gene3D" id="1.50.40.10">
    <property type="entry name" value="Mitochondrial carrier domain"/>
    <property type="match status" value="1"/>
</dbReference>
<sequence>MYDVEDRDNLGLFFSFNEIKNEMELNGYEVEEEIFVEKVLNSLPLKFNYIVAVLQETKDFSKMSIEELHGSLILHESKINGQSNNGGGDSHARGQNFRARGRGGCGNYQGRGRGIAWRARQPLELIHSDLCSVEVPSRGDRGIFISQRKYAGDILKKFKMDSANSIMTPAEERLRLTKDDNGGVVNSTFFKSLVGSLRYLTSTRPDINFSVGLINRFMENLRQSHLQAAKRILSSKKQPIIDLSTAEAKYIATSNCATQAVWLRRMLGYLQHKQDDSTMIYGESSTVTQAAKRILRYIKGTQGDDILYAKDEPIELLVYTDSDWAGIHLKKQPVITLSTAEAEYIAPSNCATQAIWLRRMLGFLQHKQDVSTLVFCDNKSAIELTKNPVFYGRSDILKKFKMDSANSIMTPAKERLRLTKDGNGDVVNSTYFKSLVGSLRYLTSTRPDINFCVGLINRFMENLRQSHLQAAKRILSDWAGDTVEREHFWICFFHWFWSSKEQPVIALSTAEAEYIASSNCATQAVWLRRMLGFLQHKQDDLTMLSSTSGIRARFLLIITNRSILCSVPKLSGKRNYIYWKLQMETHLTTYKLLKYVNEDLAKDANDDDQRRDSLTLAQMHQAIDMFVFVKISTAKIAKQALKRKFEGCMMEKTETIEAYFSRLMEIKNEMELNGYEVEDEMFVEIVLNSLPLKFNYIVAVLQETKDFSKMSIEELHGLLILHESRINERLENSMKNDSTEKVLQALTPKGNGQGQSNSGGGDSHARGQNFRARGRGGRGNYQGRGREEPESPQPPMRMYMDGVDERGEQTQQSFHDSSTYGGRPRWKSQLLARLNDYVVGDTIDHLTNEDVVNFALFIDCDPVDFKDAVAYDRWGKAMHFSEVMIRQFEMMDLGLMSFFLGIEVTQSDRGIFISKRKYMGDILKKFKMDSVNSIMTLAEERLRLTKDGNGGVVNSTYFKSLVGSLRFLTSTRPDINFSVGLICRFMENLRQSHLQAANRILSDWAGDTVERKSTSGYAFFIGSSVFFWSSKKQSVIALSTAEAEYIPTSNCATQAIWLRRMLGFLQYKQDDSTMVYFTVYNQLKSLLHSHVDENKEHSIGANVLAAAGAGAATAITTNPLWVVKTRLQTQGMRDDVEPYKSMLSALRRITLEEGRKGLYSGLLPSLVGISHVAIQFPSYEKIKSYLARKENTSVDRLSPSDVAIASSLSKIIASTLTYPHEGLAKRALLPASKSTKKDQGKRDEDTQRMIGSIPGTASIEELKLAKILGKDSVEQRNGWSTGRWILIPPAGVGDDGAADESRSLPRAPAALLHLALLLARGNRRGE</sequence>
<name>A0A8J5C5T7_ZINOF</name>
<feature type="compositionally biased region" description="Gly residues" evidence="5">
    <location>
        <begin position="751"/>
        <end position="762"/>
    </location>
</feature>
<feature type="region of interest" description="Disordered" evidence="5">
    <location>
        <begin position="747"/>
        <end position="800"/>
    </location>
</feature>
<dbReference type="PROSITE" id="PS50920">
    <property type="entry name" value="SOLCAR"/>
    <property type="match status" value="1"/>
</dbReference>
<evidence type="ECO:0000256" key="2">
    <source>
        <dbReference type="ARBA" id="ARBA00022692"/>
    </source>
</evidence>
<dbReference type="InterPro" id="IPR023395">
    <property type="entry name" value="MCP_dom_sf"/>
</dbReference>
<keyword evidence="8" id="KW-1185">Reference proteome</keyword>
<evidence type="ECO:0000256" key="1">
    <source>
        <dbReference type="ARBA" id="ARBA00004141"/>
    </source>
</evidence>
<dbReference type="Proteomes" id="UP000734854">
    <property type="component" value="Unassembled WGS sequence"/>
</dbReference>
<gene>
    <name evidence="7" type="ORF">ZIOFF_067477</name>
</gene>
<reference evidence="7 8" key="1">
    <citation type="submission" date="2020-08" db="EMBL/GenBank/DDBJ databases">
        <title>Plant Genome Project.</title>
        <authorList>
            <person name="Zhang R.-G."/>
        </authorList>
    </citation>
    <scope>NUCLEOTIDE SEQUENCE [LARGE SCALE GENOMIC DNA]</scope>
    <source>
        <tissue evidence="7">Rhizome</tissue>
    </source>
</reference>
<proteinExistence type="predicted"/>
<evidence type="ECO:0000256" key="4">
    <source>
        <dbReference type="PROSITE-ProRule" id="PRU00282"/>
    </source>
</evidence>
<dbReference type="PANTHER" id="PTHR11439:SF517">
    <property type="entry name" value="CYSTEINE-RICH RLK (RECEPTOR-LIKE PROTEIN KINASE) 8"/>
    <property type="match status" value="1"/>
</dbReference>
<evidence type="ECO:0000313" key="7">
    <source>
        <dbReference type="EMBL" id="KAG6473560.1"/>
    </source>
</evidence>
<feature type="repeat" description="Solcar" evidence="4">
    <location>
        <begin position="1097"/>
        <end position="1185"/>
    </location>
</feature>
<dbReference type="Pfam" id="PF00153">
    <property type="entry name" value="Mito_carr"/>
    <property type="match status" value="1"/>
</dbReference>
<accession>A0A8J5C5T7</accession>